<comment type="subcellular location">
    <subcellularLocation>
        <location evidence="1 13">Cytoplasm</location>
    </subcellularLocation>
</comment>
<comment type="caution">
    <text evidence="14">The sequence shown here is derived from an EMBL/GenBank/DDBJ whole genome shotgun (WGS) entry which is preliminary data.</text>
</comment>
<evidence type="ECO:0000256" key="5">
    <source>
        <dbReference type="ARBA" id="ARBA00019269"/>
    </source>
</evidence>
<feature type="binding site" evidence="12">
    <location>
        <position position="183"/>
    </location>
    <ligand>
        <name>Fe cation</name>
        <dbReference type="ChEBI" id="CHEBI:24875"/>
        <label>1</label>
    </ligand>
</feature>
<keyword evidence="6 13" id="KW-0963">Cytoplasm</keyword>
<keyword evidence="7 12" id="KW-0479">Metal-binding</keyword>
<name>A0A814BPR7_ADIRI</name>
<evidence type="ECO:0000256" key="8">
    <source>
        <dbReference type="ARBA" id="ARBA00023002"/>
    </source>
</evidence>
<evidence type="ECO:0000256" key="1">
    <source>
        <dbReference type="ARBA" id="ARBA00004496"/>
    </source>
</evidence>
<reference evidence="14" key="1">
    <citation type="submission" date="2021-02" db="EMBL/GenBank/DDBJ databases">
        <authorList>
            <person name="Nowell W R."/>
        </authorList>
    </citation>
    <scope>NUCLEOTIDE SEQUENCE</scope>
</reference>
<dbReference type="SUPFAM" id="SSF109604">
    <property type="entry name" value="HD-domain/PDEase-like"/>
    <property type="match status" value="1"/>
</dbReference>
<comment type="similarity">
    <text evidence="3 13">Belongs to the myo-inositol oxygenase family.</text>
</comment>
<dbReference type="PANTHER" id="PTHR12588:SF0">
    <property type="entry name" value="INOSITOL OXYGENASE"/>
    <property type="match status" value="1"/>
</dbReference>
<comment type="cofactor">
    <cofactor evidence="12 13">
        <name>Fe cation</name>
        <dbReference type="ChEBI" id="CHEBI:24875"/>
    </cofactor>
    <text evidence="12 13">Binds 2 iron ions per subunit.</text>
</comment>
<dbReference type="GO" id="GO:0050113">
    <property type="term" value="F:inositol oxygenase activity"/>
    <property type="evidence" value="ECO:0007669"/>
    <property type="project" value="UniProtKB-UniRule"/>
</dbReference>
<evidence type="ECO:0000256" key="10">
    <source>
        <dbReference type="ARBA" id="ARBA00029668"/>
    </source>
</evidence>
<sequence>MLQTKIPTSSFRYYVENPTDNDMPIAQRVFNTYKQMHTHQCVDFVRQQHDRWLNFDHVRLTMYEVLEKLNAVVDESDPDVDVPNIYHAFQTAEGIRKVYPDQDWFHLVGLIHDCGKILALYNEPQWAVVGDTFPVGCEFSEKIVYRQSTFENNPDLNNEIYSTKFGMYTPHCGLDRCLMSWGHDEYLYRVLINHPTCTIPDEGLYIIRYHSFYPWHTGNDYMYLCNEKDVRMLEWVRRFQKFDLYTKDDHDLPNIEELKPYYLSLIEKYTPGIIAW</sequence>
<evidence type="ECO:0000256" key="6">
    <source>
        <dbReference type="ARBA" id="ARBA00022490"/>
    </source>
</evidence>
<dbReference type="Proteomes" id="UP000663828">
    <property type="component" value="Unassembled WGS sequence"/>
</dbReference>
<proteinExistence type="inferred from homology"/>
<evidence type="ECO:0000313" key="14">
    <source>
        <dbReference type="EMBL" id="CAF0930334.1"/>
    </source>
</evidence>
<keyword evidence="9 12" id="KW-0408">Iron</keyword>
<evidence type="ECO:0000256" key="7">
    <source>
        <dbReference type="ARBA" id="ARBA00022723"/>
    </source>
</evidence>
<evidence type="ECO:0000256" key="3">
    <source>
        <dbReference type="ARBA" id="ARBA00005286"/>
    </source>
</evidence>
<dbReference type="GO" id="GO:0019310">
    <property type="term" value="P:inositol catabolic process"/>
    <property type="evidence" value="ECO:0007669"/>
    <property type="project" value="UniProtKB-UniRule"/>
</dbReference>
<dbReference type="AlphaFoldDB" id="A0A814BPR7"/>
<feature type="binding site" evidence="12">
    <location>
        <position position="112"/>
    </location>
    <ligand>
        <name>Fe cation</name>
        <dbReference type="ChEBI" id="CHEBI:24875"/>
        <label>1</label>
    </ligand>
</feature>
<dbReference type="UniPathway" id="UPA00111">
    <property type="reaction ID" value="UER00527"/>
</dbReference>
<evidence type="ECO:0000256" key="2">
    <source>
        <dbReference type="ARBA" id="ARBA00005167"/>
    </source>
</evidence>
<evidence type="ECO:0000256" key="9">
    <source>
        <dbReference type="ARBA" id="ARBA00023004"/>
    </source>
</evidence>
<dbReference type="EC" id="1.13.99.1" evidence="4 13"/>
<dbReference type="GO" id="GO:0005506">
    <property type="term" value="F:iron ion binding"/>
    <property type="evidence" value="ECO:0007669"/>
    <property type="project" value="InterPro"/>
</dbReference>
<comment type="catalytic activity">
    <reaction evidence="11 13">
        <text>myo-inositol + O2 = D-glucuronate + H2O + H(+)</text>
        <dbReference type="Rhea" id="RHEA:23696"/>
        <dbReference type="ChEBI" id="CHEBI:15377"/>
        <dbReference type="ChEBI" id="CHEBI:15378"/>
        <dbReference type="ChEBI" id="CHEBI:15379"/>
        <dbReference type="ChEBI" id="CHEBI:17268"/>
        <dbReference type="ChEBI" id="CHEBI:58720"/>
        <dbReference type="EC" id="1.13.99.1"/>
    </reaction>
</comment>
<dbReference type="EMBL" id="CAJNOR010000493">
    <property type="protein sequence ID" value="CAF0930334.1"/>
    <property type="molecule type" value="Genomic_DNA"/>
</dbReference>
<feature type="binding site" evidence="12">
    <location>
        <position position="210"/>
    </location>
    <ligand>
        <name>Fe cation</name>
        <dbReference type="ChEBI" id="CHEBI:24875"/>
        <label>1</label>
    </ligand>
</feature>
<dbReference type="PANTHER" id="PTHR12588">
    <property type="entry name" value="MYOINOSITOL OXYGENASE"/>
    <property type="match status" value="1"/>
</dbReference>
<comment type="pathway">
    <text evidence="2 13">Polyol metabolism; myo-inositol degradation into D-glucuronate; D-glucuronate from myo-inositol: step 1/1.</text>
</comment>
<evidence type="ECO:0000256" key="13">
    <source>
        <dbReference type="RuleBase" id="RU367039"/>
    </source>
</evidence>
<gene>
    <name evidence="14" type="ORF">XAT740_LOCUS9541</name>
</gene>
<dbReference type="GO" id="GO:0005737">
    <property type="term" value="C:cytoplasm"/>
    <property type="evidence" value="ECO:0007669"/>
    <property type="project" value="UniProtKB-SubCell"/>
</dbReference>
<keyword evidence="15" id="KW-1185">Reference proteome</keyword>
<dbReference type="Pfam" id="PF05153">
    <property type="entry name" value="MIOX"/>
    <property type="match status" value="1"/>
</dbReference>
<organism evidence="14 15">
    <name type="scientific">Adineta ricciae</name>
    <name type="common">Rotifer</name>
    <dbReference type="NCBI Taxonomy" id="249248"/>
    <lineage>
        <taxon>Eukaryota</taxon>
        <taxon>Metazoa</taxon>
        <taxon>Spiralia</taxon>
        <taxon>Gnathifera</taxon>
        <taxon>Rotifera</taxon>
        <taxon>Eurotatoria</taxon>
        <taxon>Bdelloidea</taxon>
        <taxon>Adinetida</taxon>
        <taxon>Adinetidae</taxon>
        <taxon>Adineta</taxon>
    </lineage>
</organism>
<dbReference type="InterPro" id="IPR007828">
    <property type="entry name" value="Inositol_oxygenase"/>
</dbReference>
<feature type="binding site" evidence="12">
    <location>
        <position position="113"/>
    </location>
    <ligand>
        <name>Fe cation</name>
        <dbReference type="ChEBI" id="CHEBI:24875"/>
        <label>1</label>
    </ligand>
</feature>
<evidence type="ECO:0000256" key="4">
    <source>
        <dbReference type="ARBA" id="ARBA00011919"/>
    </source>
</evidence>
<evidence type="ECO:0000256" key="11">
    <source>
        <dbReference type="ARBA" id="ARBA00048271"/>
    </source>
</evidence>
<keyword evidence="8 13" id="KW-0560">Oxidoreductase</keyword>
<protein>
    <recommendedName>
        <fullName evidence="5 13">Inositol oxygenase</fullName>
        <ecNumber evidence="4 13">1.13.99.1</ecNumber>
    </recommendedName>
    <alternativeName>
        <fullName evidence="10 13">Myo-inositol oxygenase</fullName>
    </alternativeName>
</protein>
<accession>A0A814BPR7</accession>
<evidence type="ECO:0000256" key="12">
    <source>
        <dbReference type="PIRSR" id="PIRSR607828-2"/>
    </source>
</evidence>
<evidence type="ECO:0000313" key="15">
    <source>
        <dbReference type="Proteomes" id="UP000663828"/>
    </source>
</evidence>
<feature type="binding site" evidence="12">
    <location>
        <position position="87"/>
    </location>
    <ligand>
        <name>Fe cation</name>
        <dbReference type="ChEBI" id="CHEBI:24875"/>
        <label>1</label>
    </ligand>
</feature>
<feature type="binding site" evidence="12">
    <location>
        <position position="243"/>
    </location>
    <ligand>
        <name>Fe cation</name>
        <dbReference type="ChEBI" id="CHEBI:24875"/>
        <label>1</label>
    </ligand>
</feature>